<sequence>MKSVNPSDKALKQRFEEVISSIISEQAPDAVQRGIAIAYSGGLDSAVLLSLAASFCREKQIPIFAFHVHHGLSQNADEWLAHCQSTCEKIGVVFSSVKVHIDLNSPEGIEATARAERYRALGGLCAQFKTSLLLTAHHQDDQAETLLLQLLRGSGVSGLSGMDLFNYAPALLLNKDLLIARPLLGLSKEMLLDFATSYEISYVVDESNFDCRYARNALRQQVMPVLSKISLGYTTRLARSARHVQTAGRLLNELAQIDMAACLIDDALQIEKMRLLSIDRIENLMRYWFSTLGVRMPSTARLAEMRHQLFDARHDAKITIHHDKLGVHRYKDRIYASALPTGDELVAPKEFIWNGEAAIYFADFSGTMHFEEARYGVDKDWLMQQKLCLRGREGGERLKLAANRSTRDIKSHFQTLKIPFWQRQRLPFLYVNGKLLHAAKVGTHSELFQLDSENLINFRWQAD</sequence>
<evidence type="ECO:0000313" key="11">
    <source>
        <dbReference type="Proteomes" id="UP000275663"/>
    </source>
</evidence>
<feature type="domain" description="Lysidine-tRNA(Ile) synthetase C-terminal" evidence="9">
    <location>
        <begin position="387"/>
        <end position="460"/>
    </location>
</feature>
<evidence type="ECO:0000256" key="8">
    <source>
        <dbReference type="HAMAP-Rule" id="MF_01161"/>
    </source>
</evidence>
<dbReference type="Gene3D" id="1.20.59.20">
    <property type="match status" value="1"/>
</dbReference>
<dbReference type="GO" id="GO:0006400">
    <property type="term" value="P:tRNA modification"/>
    <property type="evidence" value="ECO:0007669"/>
    <property type="project" value="UniProtKB-UniRule"/>
</dbReference>
<dbReference type="SUPFAM" id="SSF52402">
    <property type="entry name" value="Adenine nucleotide alpha hydrolases-like"/>
    <property type="match status" value="1"/>
</dbReference>
<dbReference type="HAMAP" id="MF_01161">
    <property type="entry name" value="tRNA_Ile_lys_synt"/>
    <property type="match status" value="1"/>
</dbReference>
<comment type="subcellular location">
    <subcellularLocation>
        <location evidence="1 8">Cytoplasm</location>
    </subcellularLocation>
</comment>
<comment type="similarity">
    <text evidence="8">Belongs to the tRNA(Ile)-lysidine synthase family.</text>
</comment>
<evidence type="ECO:0000313" key="10">
    <source>
        <dbReference type="EMBL" id="AZP10634.1"/>
    </source>
</evidence>
<protein>
    <recommendedName>
        <fullName evidence="8">tRNA(Ile)-lysidine synthase</fullName>
        <ecNumber evidence="8">6.3.4.19</ecNumber>
    </recommendedName>
    <alternativeName>
        <fullName evidence="8">tRNA(Ile)-2-lysyl-cytidine synthase</fullName>
    </alternativeName>
    <alternativeName>
        <fullName evidence="8">tRNA(Ile)-lysidine synthetase</fullName>
    </alternativeName>
</protein>
<dbReference type="SUPFAM" id="SSF82829">
    <property type="entry name" value="MesJ substrate recognition domain-like"/>
    <property type="match status" value="1"/>
</dbReference>
<dbReference type="PANTHER" id="PTHR43033:SF1">
    <property type="entry name" value="TRNA(ILE)-LYSIDINE SYNTHASE-RELATED"/>
    <property type="match status" value="1"/>
</dbReference>
<feature type="binding site" evidence="8">
    <location>
        <begin position="40"/>
        <end position="45"/>
    </location>
    <ligand>
        <name>ATP</name>
        <dbReference type="ChEBI" id="CHEBI:30616"/>
    </ligand>
</feature>
<dbReference type="InterPro" id="IPR014729">
    <property type="entry name" value="Rossmann-like_a/b/a_fold"/>
</dbReference>
<keyword evidence="5 8" id="KW-0547">Nucleotide-binding</keyword>
<dbReference type="AlphaFoldDB" id="A0A3Q9BNR0"/>
<reference evidence="10 11" key="1">
    <citation type="journal article" date="2011" name="Int. J. Syst. Evol. Microbiol.">
        <title>Description of Undibacterium oligocarboniphilum sp. nov., isolated from purified water, and Undibacterium pigrum strain CCUG 49012 as the type strain of Undibacterium parvum sp. nov., and emended descriptions of the genus Undibacterium and the species Undibacterium pigrum.</title>
        <authorList>
            <person name="Eder W."/>
            <person name="Wanner G."/>
            <person name="Ludwig W."/>
            <person name="Busse H.J."/>
            <person name="Ziemke-Kageler F."/>
            <person name="Lang E."/>
        </authorList>
    </citation>
    <scope>NUCLEOTIDE SEQUENCE [LARGE SCALE GENOMIC DNA]</scope>
    <source>
        <strain evidence="10 11">DSM 23061</strain>
    </source>
</reference>
<keyword evidence="11" id="KW-1185">Reference proteome</keyword>
<dbReference type="EC" id="6.3.4.19" evidence="8"/>
<dbReference type="KEGG" id="upv:EJN92_00455"/>
<organism evidence="10 11">
    <name type="scientific">Undibacterium parvum</name>
    <dbReference type="NCBI Taxonomy" id="401471"/>
    <lineage>
        <taxon>Bacteria</taxon>
        <taxon>Pseudomonadati</taxon>
        <taxon>Pseudomonadota</taxon>
        <taxon>Betaproteobacteria</taxon>
        <taxon>Burkholderiales</taxon>
        <taxon>Oxalobacteraceae</taxon>
        <taxon>Undibacterium</taxon>
    </lineage>
</organism>
<dbReference type="OrthoDB" id="9807403at2"/>
<dbReference type="NCBIfam" id="TIGR02432">
    <property type="entry name" value="lysidine_TilS_N"/>
    <property type="match status" value="1"/>
</dbReference>
<dbReference type="Gene3D" id="3.40.50.620">
    <property type="entry name" value="HUPs"/>
    <property type="match status" value="1"/>
</dbReference>
<name>A0A3Q9BNR0_9BURK</name>
<keyword evidence="2 8" id="KW-0963">Cytoplasm</keyword>
<dbReference type="PANTHER" id="PTHR43033">
    <property type="entry name" value="TRNA(ILE)-LYSIDINE SYNTHASE-RELATED"/>
    <property type="match status" value="1"/>
</dbReference>
<dbReference type="GO" id="GO:0005737">
    <property type="term" value="C:cytoplasm"/>
    <property type="evidence" value="ECO:0007669"/>
    <property type="project" value="UniProtKB-SubCell"/>
</dbReference>
<dbReference type="SMART" id="SM00977">
    <property type="entry name" value="TilS_C"/>
    <property type="match status" value="1"/>
</dbReference>
<evidence type="ECO:0000256" key="3">
    <source>
        <dbReference type="ARBA" id="ARBA00022598"/>
    </source>
</evidence>
<evidence type="ECO:0000256" key="4">
    <source>
        <dbReference type="ARBA" id="ARBA00022694"/>
    </source>
</evidence>
<dbReference type="EMBL" id="CP034464">
    <property type="protein sequence ID" value="AZP10634.1"/>
    <property type="molecule type" value="Genomic_DNA"/>
</dbReference>
<keyword evidence="6 8" id="KW-0067">ATP-binding</keyword>
<keyword evidence="4 8" id="KW-0819">tRNA processing</keyword>
<proteinExistence type="inferred from homology"/>
<dbReference type="NCBIfam" id="TIGR02433">
    <property type="entry name" value="lysidine_TilS_C"/>
    <property type="match status" value="1"/>
</dbReference>
<comment type="function">
    <text evidence="8">Ligates lysine onto the cytidine present at position 34 of the AUA codon-specific tRNA(Ile) that contains the anticodon CAU, in an ATP-dependent manner. Cytidine is converted to lysidine, thus changing the amino acid specificity of the tRNA from methionine to isoleucine.</text>
</comment>
<dbReference type="InterPro" id="IPR012796">
    <property type="entry name" value="Lysidine-tRNA-synth_C"/>
</dbReference>
<dbReference type="GO" id="GO:0005524">
    <property type="term" value="F:ATP binding"/>
    <property type="evidence" value="ECO:0007669"/>
    <property type="project" value="UniProtKB-UniRule"/>
</dbReference>
<dbReference type="Proteomes" id="UP000275663">
    <property type="component" value="Chromosome"/>
</dbReference>
<evidence type="ECO:0000256" key="5">
    <source>
        <dbReference type="ARBA" id="ARBA00022741"/>
    </source>
</evidence>
<dbReference type="InterPro" id="IPR015262">
    <property type="entry name" value="tRNA_Ile_lys_synt_subst-bd"/>
</dbReference>
<evidence type="ECO:0000256" key="2">
    <source>
        <dbReference type="ARBA" id="ARBA00022490"/>
    </source>
</evidence>
<dbReference type="Pfam" id="PF01171">
    <property type="entry name" value="ATP_bind_3"/>
    <property type="match status" value="1"/>
</dbReference>
<dbReference type="GO" id="GO:0032267">
    <property type="term" value="F:tRNA(Ile)-lysidine synthase activity"/>
    <property type="evidence" value="ECO:0007669"/>
    <property type="project" value="UniProtKB-EC"/>
</dbReference>
<evidence type="ECO:0000256" key="6">
    <source>
        <dbReference type="ARBA" id="ARBA00022840"/>
    </source>
</evidence>
<accession>A0A3Q9BNR0</accession>
<dbReference type="InterPro" id="IPR011063">
    <property type="entry name" value="TilS/TtcA_N"/>
</dbReference>
<comment type="domain">
    <text evidence="8">The N-terminal region contains the highly conserved SGGXDS motif, predicted to be a P-loop motif involved in ATP binding.</text>
</comment>
<dbReference type="Pfam" id="PF09179">
    <property type="entry name" value="TilS"/>
    <property type="match status" value="1"/>
</dbReference>
<comment type="catalytic activity">
    <reaction evidence="7 8">
        <text>cytidine(34) in tRNA(Ile2) + L-lysine + ATP = lysidine(34) in tRNA(Ile2) + AMP + diphosphate + H(+)</text>
        <dbReference type="Rhea" id="RHEA:43744"/>
        <dbReference type="Rhea" id="RHEA-COMP:10625"/>
        <dbReference type="Rhea" id="RHEA-COMP:10670"/>
        <dbReference type="ChEBI" id="CHEBI:15378"/>
        <dbReference type="ChEBI" id="CHEBI:30616"/>
        <dbReference type="ChEBI" id="CHEBI:32551"/>
        <dbReference type="ChEBI" id="CHEBI:33019"/>
        <dbReference type="ChEBI" id="CHEBI:82748"/>
        <dbReference type="ChEBI" id="CHEBI:83665"/>
        <dbReference type="ChEBI" id="CHEBI:456215"/>
        <dbReference type="EC" id="6.3.4.19"/>
    </reaction>
</comment>
<keyword evidence="3 8" id="KW-0436">Ligase</keyword>
<dbReference type="CDD" id="cd01992">
    <property type="entry name" value="TilS_N"/>
    <property type="match status" value="1"/>
</dbReference>
<dbReference type="InterPro" id="IPR012795">
    <property type="entry name" value="tRNA_Ile_lys_synt_N"/>
</dbReference>
<dbReference type="SUPFAM" id="SSF56037">
    <property type="entry name" value="PheT/TilS domain"/>
    <property type="match status" value="1"/>
</dbReference>
<dbReference type="Pfam" id="PF11734">
    <property type="entry name" value="TilS_C"/>
    <property type="match status" value="1"/>
</dbReference>
<gene>
    <name evidence="8 10" type="primary">tilS</name>
    <name evidence="10" type="ORF">EJN92_00455</name>
</gene>
<dbReference type="InterPro" id="IPR012094">
    <property type="entry name" value="tRNA_Ile_lys_synt"/>
</dbReference>
<evidence type="ECO:0000256" key="1">
    <source>
        <dbReference type="ARBA" id="ARBA00004496"/>
    </source>
</evidence>
<evidence type="ECO:0000259" key="9">
    <source>
        <dbReference type="SMART" id="SM00977"/>
    </source>
</evidence>
<evidence type="ECO:0000256" key="7">
    <source>
        <dbReference type="ARBA" id="ARBA00048539"/>
    </source>
</evidence>